<comment type="subcellular location">
    <subcellularLocation>
        <location evidence="1">Cell outer membrane</location>
    </subcellularLocation>
</comment>
<dbReference type="InterPro" id="IPR011990">
    <property type="entry name" value="TPR-like_helical_dom_sf"/>
</dbReference>
<dbReference type="Gene3D" id="1.25.40.390">
    <property type="match status" value="1"/>
</dbReference>
<organism evidence="8 9">
    <name type="scientific">Sphingobacterium paucimobilis HER1398</name>
    <dbReference type="NCBI Taxonomy" id="1346330"/>
    <lineage>
        <taxon>Bacteria</taxon>
        <taxon>Pseudomonadati</taxon>
        <taxon>Bacteroidota</taxon>
        <taxon>Sphingobacteriia</taxon>
        <taxon>Sphingobacteriales</taxon>
        <taxon>Sphingobacteriaceae</taxon>
        <taxon>Sphingobacterium</taxon>
    </lineage>
</organism>
<comment type="similarity">
    <text evidence="2">Belongs to the SusD family.</text>
</comment>
<evidence type="ECO:0000313" key="8">
    <source>
        <dbReference type="EMBL" id="ERJ59028.1"/>
    </source>
</evidence>
<feature type="domain" description="SusD-like N-terminal" evidence="7">
    <location>
        <begin position="124"/>
        <end position="254"/>
    </location>
</feature>
<feature type="domain" description="RagB/SusD" evidence="6">
    <location>
        <begin position="370"/>
        <end position="496"/>
    </location>
</feature>
<dbReference type="STRING" id="1346330.M472_09620"/>
<evidence type="ECO:0000256" key="1">
    <source>
        <dbReference type="ARBA" id="ARBA00004442"/>
    </source>
</evidence>
<dbReference type="EMBL" id="ATDL01000015">
    <property type="protein sequence ID" value="ERJ59028.1"/>
    <property type="molecule type" value="Genomic_DNA"/>
</dbReference>
<reference evidence="8 9" key="1">
    <citation type="journal article" date="2013" name="Genome Announc.">
        <title>The Draft Genome Sequence of Sphingomonas paucimobilis Strain HER1398 (Proteobacteria), Host to the Giant PAU Phage, Indicates That It Is a Member of the Genus Sphingobacterium (Bacteroidetes).</title>
        <authorList>
            <person name="White R.A.III."/>
            <person name="Suttle C.A."/>
        </authorList>
    </citation>
    <scope>NUCLEOTIDE SEQUENCE [LARGE SCALE GENOMIC DNA]</scope>
    <source>
        <strain evidence="8 9">HER1398</strain>
    </source>
</reference>
<gene>
    <name evidence="8" type="ORF">M472_09620</name>
</gene>
<accession>U2J8Q3</accession>
<dbReference type="GO" id="GO:0009279">
    <property type="term" value="C:cell outer membrane"/>
    <property type="evidence" value="ECO:0007669"/>
    <property type="project" value="UniProtKB-SubCell"/>
</dbReference>
<dbReference type="Pfam" id="PF14322">
    <property type="entry name" value="SusD-like_3"/>
    <property type="match status" value="1"/>
</dbReference>
<dbReference type="PATRIC" id="fig|1346330.5.peg.2359"/>
<evidence type="ECO:0000256" key="3">
    <source>
        <dbReference type="ARBA" id="ARBA00022729"/>
    </source>
</evidence>
<dbReference type="AlphaFoldDB" id="U2J8Q3"/>
<keyword evidence="4" id="KW-0472">Membrane</keyword>
<keyword evidence="9" id="KW-1185">Reference proteome</keyword>
<dbReference type="PROSITE" id="PS51257">
    <property type="entry name" value="PROKAR_LIPOPROTEIN"/>
    <property type="match status" value="1"/>
</dbReference>
<dbReference type="OrthoDB" id="1094477at2"/>
<dbReference type="InterPro" id="IPR012944">
    <property type="entry name" value="SusD_RagB_dom"/>
</dbReference>
<keyword evidence="5" id="KW-0998">Cell outer membrane</keyword>
<protein>
    <recommendedName>
        <fullName evidence="10">RagB/SusD family nutrient uptake outer membrane protein</fullName>
    </recommendedName>
</protein>
<proteinExistence type="inferred from homology"/>
<dbReference type="Pfam" id="PF07980">
    <property type="entry name" value="SusD_RagB"/>
    <property type="match status" value="1"/>
</dbReference>
<evidence type="ECO:0008006" key="10">
    <source>
        <dbReference type="Google" id="ProtNLM"/>
    </source>
</evidence>
<keyword evidence="3" id="KW-0732">Signal</keyword>
<evidence type="ECO:0000256" key="2">
    <source>
        <dbReference type="ARBA" id="ARBA00006275"/>
    </source>
</evidence>
<evidence type="ECO:0000313" key="9">
    <source>
        <dbReference type="Proteomes" id="UP000016584"/>
    </source>
</evidence>
<sequence>MNKKNIKMLLILLIVLVSSCSKFLEDYSQDLSKVEGWKDLDELLLGDGYMKPSMITYRNSSISFNNPNLVFLHFMTDELEQNRDDDYGDTFYYLRKYGGFGYYTWQQDTGLDKDGRYIGGTDAPWDLLYAHINAANIVLGQIDKQPAATDDDHLAKERIKGEAYFLRGAYYFLLANLYARPYDPNTAGEIKGIPLKTSDFIEDKAFERPSLKEVYTQILADLDQAESLLQNKKKGSIYRANIEATYLLKSRVYLYMQEYNSAAIYAQKVLDLNSHLTNLATVSPGSDVFTKDSKETVFSMGGYLLATFVYSHATREPGYIISRDLDELYHTDDYRLGTYVQRLPGGQTVFTKIGGKSNVWNKPFEISDSFHLRVSEAYLTLAEASVFLQDETRAKSVLAGFLATRMKSTVALSESGNDLIDFIREERAREFCLEGHRWFDLRRYTVSNAYKWSKEIEHSFTEFDYGNPIRTVIYKLNAYDPAYTLDIPRAVINFQPSLGESFRPHRPINSVINY</sequence>
<evidence type="ECO:0000259" key="6">
    <source>
        <dbReference type="Pfam" id="PF07980"/>
    </source>
</evidence>
<name>U2J8Q3_9SPHI</name>
<comment type="caution">
    <text evidence="8">The sequence shown here is derived from an EMBL/GenBank/DDBJ whole genome shotgun (WGS) entry which is preliminary data.</text>
</comment>
<evidence type="ECO:0000256" key="5">
    <source>
        <dbReference type="ARBA" id="ARBA00023237"/>
    </source>
</evidence>
<dbReference type="RefSeq" id="WP_021070521.1">
    <property type="nucleotide sequence ID" value="NZ_ATDL01000015.1"/>
</dbReference>
<dbReference type="CDD" id="cd08977">
    <property type="entry name" value="SusD"/>
    <property type="match status" value="1"/>
</dbReference>
<evidence type="ECO:0000256" key="4">
    <source>
        <dbReference type="ARBA" id="ARBA00023136"/>
    </source>
</evidence>
<dbReference type="eggNOG" id="COG0457">
    <property type="taxonomic scope" value="Bacteria"/>
</dbReference>
<evidence type="ECO:0000259" key="7">
    <source>
        <dbReference type="Pfam" id="PF14322"/>
    </source>
</evidence>
<dbReference type="Proteomes" id="UP000016584">
    <property type="component" value="Unassembled WGS sequence"/>
</dbReference>
<dbReference type="InterPro" id="IPR033985">
    <property type="entry name" value="SusD-like_N"/>
</dbReference>
<dbReference type="SUPFAM" id="SSF48452">
    <property type="entry name" value="TPR-like"/>
    <property type="match status" value="1"/>
</dbReference>